<name>A0A4Z2GFP2_9TELE</name>
<dbReference type="Proteomes" id="UP000314294">
    <property type="component" value="Unassembled WGS sequence"/>
</dbReference>
<dbReference type="EMBL" id="SRLO01000572">
    <property type="protein sequence ID" value="TNN51713.1"/>
    <property type="molecule type" value="Genomic_DNA"/>
</dbReference>
<feature type="region of interest" description="Disordered" evidence="1">
    <location>
        <begin position="1"/>
        <end position="134"/>
    </location>
</feature>
<accession>A0A4Z2GFP2</accession>
<evidence type="ECO:0000313" key="2">
    <source>
        <dbReference type="EMBL" id="TNN51713.1"/>
    </source>
</evidence>
<proteinExistence type="predicted"/>
<reference evidence="2 3" key="1">
    <citation type="submission" date="2019-03" db="EMBL/GenBank/DDBJ databases">
        <title>First draft genome of Liparis tanakae, snailfish: a comprehensive survey of snailfish specific genes.</title>
        <authorList>
            <person name="Kim W."/>
            <person name="Song I."/>
            <person name="Jeong J.-H."/>
            <person name="Kim D."/>
            <person name="Kim S."/>
            <person name="Ryu S."/>
            <person name="Song J.Y."/>
            <person name="Lee S.K."/>
        </authorList>
    </citation>
    <scope>NUCLEOTIDE SEQUENCE [LARGE SCALE GENOMIC DNA]</scope>
    <source>
        <tissue evidence="2">Muscle</tissue>
    </source>
</reference>
<evidence type="ECO:0000313" key="3">
    <source>
        <dbReference type="Proteomes" id="UP000314294"/>
    </source>
</evidence>
<comment type="caution">
    <text evidence="2">The sequence shown here is derived from an EMBL/GenBank/DDBJ whole genome shotgun (WGS) entry which is preliminary data.</text>
</comment>
<evidence type="ECO:0000256" key="1">
    <source>
        <dbReference type="SAM" id="MobiDB-lite"/>
    </source>
</evidence>
<organism evidence="2 3">
    <name type="scientific">Liparis tanakae</name>
    <name type="common">Tanaka's snailfish</name>
    <dbReference type="NCBI Taxonomy" id="230148"/>
    <lineage>
        <taxon>Eukaryota</taxon>
        <taxon>Metazoa</taxon>
        <taxon>Chordata</taxon>
        <taxon>Craniata</taxon>
        <taxon>Vertebrata</taxon>
        <taxon>Euteleostomi</taxon>
        <taxon>Actinopterygii</taxon>
        <taxon>Neopterygii</taxon>
        <taxon>Teleostei</taxon>
        <taxon>Neoteleostei</taxon>
        <taxon>Acanthomorphata</taxon>
        <taxon>Eupercaria</taxon>
        <taxon>Perciformes</taxon>
        <taxon>Cottioidei</taxon>
        <taxon>Cottales</taxon>
        <taxon>Liparidae</taxon>
        <taxon>Liparis</taxon>
    </lineage>
</organism>
<protein>
    <submittedName>
        <fullName evidence="2">Uncharacterized protein</fullName>
    </submittedName>
</protein>
<keyword evidence="3" id="KW-1185">Reference proteome</keyword>
<dbReference type="AlphaFoldDB" id="A0A4Z2GFP2"/>
<feature type="compositionally biased region" description="Polar residues" evidence="1">
    <location>
        <begin position="90"/>
        <end position="103"/>
    </location>
</feature>
<sequence>MWAKVPGGVNRYTAGGSGEATDFNTADTKGQVLEVGRGRHGASVFVPGKSRRGASACQRDRCRRSVGPRPPPSPDRRGVEQLLGRRSAHHSLNQQSESTGGTEDTTDAFGGAFSSRMPPVRIRPVALTPRRMEI</sequence>
<gene>
    <name evidence="2" type="ORF">EYF80_038063</name>
</gene>